<dbReference type="RefSeq" id="WP_245870711.1">
    <property type="nucleotide sequence ID" value="NZ_FZPH01000003.1"/>
</dbReference>
<accession>A0A239JSN0</accession>
<name>A0A239JSN0_9ACTN</name>
<dbReference type="SUPFAM" id="SSF51735">
    <property type="entry name" value="NAD(P)-binding Rossmann-fold domains"/>
    <property type="match status" value="1"/>
</dbReference>
<dbReference type="EMBL" id="FZPH01000003">
    <property type="protein sequence ID" value="SNT08552.1"/>
    <property type="molecule type" value="Genomic_DNA"/>
</dbReference>
<organism evidence="2 3">
    <name type="scientific">Asanoa hainanensis</name>
    <dbReference type="NCBI Taxonomy" id="560556"/>
    <lineage>
        <taxon>Bacteria</taxon>
        <taxon>Bacillati</taxon>
        <taxon>Actinomycetota</taxon>
        <taxon>Actinomycetes</taxon>
        <taxon>Micromonosporales</taxon>
        <taxon>Micromonosporaceae</taxon>
        <taxon>Asanoa</taxon>
    </lineage>
</organism>
<reference evidence="2 3" key="1">
    <citation type="submission" date="2017-06" db="EMBL/GenBank/DDBJ databases">
        <authorList>
            <person name="Kim H.J."/>
            <person name="Triplett B.A."/>
        </authorList>
    </citation>
    <scope>NUCLEOTIDE SEQUENCE [LARGE SCALE GENOMIC DNA]</scope>
    <source>
        <strain evidence="2 3">CGMCC 4.5593</strain>
    </source>
</reference>
<evidence type="ECO:0000313" key="3">
    <source>
        <dbReference type="Proteomes" id="UP000198362"/>
    </source>
</evidence>
<feature type="domain" description="NAD(P)-binding" evidence="1">
    <location>
        <begin position="6"/>
        <end position="128"/>
    </location>
</feature>
<dbReference type="AlphaFoldDB" id="A0A239JSN0"/>
<sequence>MIVVTGATGNVGRPLVRALTEAGERVTAVSRTTLPPADLFQPETLKPAVDGAAALFLLVPGVGAGLDIDALLAVAKAGGVERVVLLSSQAVGTRPGSAAYAPLRVIEDAVAGSGLKWTVLRAAGLASNAFGWAASVRAERTVAAPFGDVGLPVPAGPTS</sequence>
<dbReference type="PANTHER" id="PTHR43162">
    <property type="match status" value="1"/>
</dbReference>
<proteinExistence type="predicted"/>
<keyword evidence="3" id="KW-1185">Reference proteome</keyword>
<evidence type="ECO:0000259" key="1">
    <source>
        <dbReference type="Pfam" id="PF13460"/>
    </source>
</evidence>
<dbReference type="Pfam" id="PF13460">
    <property type="entry name" value="NAD_binding_10"/>
    <property type="match status" value="1"/>
</dbReference>
<gene>
    <name evidence="2" type="ORF">SAMN05421812_10393</name>
</gene>
<dbReference type="InterPro" id="IPR051604">
    <property type="entry name" value="Ergot_Alk_Oxidoreductase"/>
</dbReference>
<evidence type="ECO:0000313" key="2">
    <source>
        <dbReference type="EMBL" id="SNT08552.1"/>
    </source>
</evidence>
<protein>
    <submittedName>
        <fullName evidence="2">NAD(P)H-binding</fullName>
    </submittedName>
</protein>
<dbReference type="InterPro" id="IPR016040">
    <property type="entry name" value="NAD(P)-bd_dom"/>
</dbReference>
<dbReference type="InterPro" id="IPR036291">
    <property type="entry name" value="NAD(P)-bd_dom_sf"/>
</dbReference>
<dbReference type="PANTHER" id="PTHR43162:SF1">
    <property type="entry name" value="PRESTALK A DIFFERENTIATION PROTEIN A"/>
    <property type="match status" value="1"/>
</dbReference>
<dbReference type="Proteomes" id="UP000198362">
    <property type="component" value="Unassembled WGS sequence"/>
</dbReference>
<dbReference type="Gene3D" id="3.40.50.720">
    <property type="entry name" value="NAD(P)-binding Rossmann-like Domain"/>
    <property type="match status" value="1"/>
</dbReference>